<comment type="caution">
    <text evidence="1">The sequence shown here is derived from an EMBL/GenBank/DDBJ whole genome shotgun (WGS) entry which is preliminary data.</text>
</comment>
<dbReference type="Proteomes" id="UP000479710">
    <property type="component" value="Unassembled WGS sequence"/>
</dbReference>
<organism evidence="1 2">
    <name type="scientific">Oryza meyeriana var. granulata</name>
    <dbReference type="NCBI Taxonomy" id="110450"/>
    <lineage>
        <taxon>Eukaryota</taxon>
        <taxon>Viridiplantae</taxon>
        <taxon>Streptophyta</taxon>
        <taxon>Embryophyta</taxon>
        <taxon>Tracheophyta</taxon>
        <taxon>Spermatophyta</taxon>
        <taxon>Magnoliopsida</taxon>
        <taxon>Liliopsida</taxon>
        <taxon>Poales</taxon>
        <taxon>Poaceae</taxon>
        <taxon>BOP clade</taxon>
        <taxon>Oryzoideae</taxon>
        <taxon>Oryzeae</taxon>
        <taxon>Oryzinae</taxon>
        <taxon>Oryza</taxon>
        <taxon>Oryza meyeriana</taxon>
    </lineage>
</organism>
<reference evidence="1 2" key="1">
    <citation type="submission" date="2019-11" db="EMBL/GenBank/DDBJ databases">
        <title>Whole genome sequence of Oryza granulata.</title>
        <authorList>
            <person name="Li W."/>
        </authorList>
    </citation>
    <scope>NUCLEOTIDE SEQUENCE [LARGE SCALE GENOMIC DNA]</scope>
    <source>
        <strain evidence="2">cv. Menghai</strain>
        <tissue evidence="1">Leaf</tissue>
    </source>
</reference>
<evidence type="ECO:0000313" key="1">
    <source>
        <dbReference type="EMBL" id="KAF0915749.1"/>
    </source>
</evidence>
<accession>A0A6G1DTE8</accession>
<protein>
    <submittedName>
        <fullName evidence="1">Uncharacterized protein</fullName>
    </submittedName>
</protein>
<dbReference type="AlphaFoldDB" id="A0A6G1DTE8"/>
<dbReference type="InterPro" id="IPR006740">
    <property type="entry name" value="DUF604"/>
</dbReference>
<keyword evidence="2" id="KW-1185">Reference proteome</keyword>
<dbReference type="PANTHER" id="PTHR10811">
    <property type="entry name" value="FRINGE-RELATED"/>
    <property type="match status" value="1"/>
</dbReference>
<sequence length="110" mass="12097">MAFGGGGGFTISRTLAEELAKMQDGCLHQYPALYGSDDRIHCDLWGDVLGLLGAHPVAPLVTLHHLDFLEPVFPITPSCASMLRRLFDELVRLDSAAVAHQLVCYDQEHH</sequence>
<name>A0A6G1DTE8_9ORYZ</name>
<gene>
    <name evidence="1" type="ORF">E2562_038597</name>
</gene>
<proteinExistence type="predicted"/>
<evidence type="ECO:0000313" key="2">
    <source>
        <dbReference type="Proteomes" id="UP000479710"/>
    </source>
</evidence>
<dbReference type="Pfam" id="PF04646">
    <property type="entry name" value="DUF604"/>
    <property type="match status" value="2"/>
</dbReference>
<dbReference type="OrthoDB" id="421979at2759"/>
<dbReference type="EMBL" id="SPHZ02000006">
    <property type="protein sequence ID" value="KAF0915749.1"/>
    <property type="molecule type" value="Genomic_DNA"/>
</dbReference>